<accession>Q97EP2</accession>
<organism evidence="1 2">
    <name type="scientific">Clostridium acetobutylicum (strain ATCC 824 / DSM 792 / JCM 1419 / IAM 19013 / LMG 5710 / NBRC 13948 / NRRL B-527 / VKM B-1787 / 2291 / W)</name>
    <dbReference type="NCBI Taxonomy" id="272562"/>
    <lineage>
        <taxon>Bacteria</taxon>
        <taxon>Bacillati</taxon>
        <taxon>Bacillota</taxon>
        <taxon>Clostridia</taxon>
        <taxon>Eubacteriales</taxon>
        <taxon>Clostridiaceae</taxon>
        <taxon>Clostridium</taxon>
    </lineage>
</organism>
<dbReference type="STRING" id="272562.CA_C3066"/>
<dbReference type="PANTHER" id="PTHR45947:SF3">
    <property type="entry name" value="SULFOQUINOVOSYL TRANSFERASE SQD2"/>
    <property type="match status" value="1"/>
</dbReference>
<dbReference type="PIR" id="C97277">
    <property type="entry name" value="C97277"/>
</dbReference>
<dbReference type="PANTHER" id="PTHR45947">
    <property type="entry name" value="SULFOQUINOVOSYL TRANSFERASE SQD2"/>
    <property type="match status" value="1"/>
</dbReference>
<dbReference type="GO" id="GO:0016758">
    <property type="term" value="F:hexosyltransferase activity"/>
    <property type="evidence" value="ECO:0007669"/>
    <property type="project" value="TreeGrafter"/>
</dbReference>
<name>Q97EP2_CLOAB</name>
<dbReference type="Proteomes" id="UP000000814">
    <property type="component" value="Chromosome"/>
</dbReference>
<dbReference type="RefSeq" id="WP_010966347.1">
    <property type="nucleotide sequence ID" value="NC_003030.1"/>
</dbReference>
<dbReference type="EMBL" id="AE001437">
    <property type="protein sequence ID" value="AAK81006.1"/>
    <property type="molecule type" value="Genomic_DNA"/>
</dbReference>
<dbReference type="InterPro" id="IPR050194">
    <property type="entry name" value="Glycosyltransferase_grp1"/>
</dbReference>
<dbReference type="AlphaFoldDB" id="Q97EP2"/>
<evidence type="ECO:0000313" key="1">
    <source>
        <dbReference type="EMBL" id="AAK81006.1"/>
    </source>
</evidence>
<dbReference type="OrthoDB" id="9816564at2"/>
<reference evidence="1 2" key="1">
    <citation type="journal article" date="2001" name="J. Bacteriol.">
        <title>Genome sequence and comparative analysis of the solvent-producing bacterium Clostridium acetobutylicum.</title>
        <authorList>
            <person name="Nolling J."/>
            <person name="Breton G."/>
            <person name="Omelchenko M.V."/>
            <person name="Makarova K.S."/>
            <person name="Zeng Q."/>
            <person name="Gibson R."/>
            <person name="Lee H.M."/>
            <person name="Dubois J."/>
            <person name="Qiu D."/>
            <person name="Hitti J."/>
            <person name="Wolf Y.I."/>
            <person name="Tatusov R.L."/>
            <person name="Sabathe F."/>
            <person name="Doucette-Stamm L."/>
            <person name="Soucaille P."/>
            <person name="Daly M.J."/>
            <person name="Bennett G.N."/>
            <person name="Koonin E.V."/>
            <person name="Smith D.R."/>
        </authorList>
    </citation>
    <scope>NUCLEOTIDE SEQUENCE [LARGE SCALE GENOMIC DNA]</scope>
    <source>
        <strain evidence="2">ATCC 824 / DSM 792 / JCM 1419 / LMG 5710 / VKM B-1787</strain>
    </source>
</reference>
<keyword evidence="2" id="KW-1185">Reference proteome</keyword>
<dbReference type="SUPFAM" id="SSF53756">
    <property type="entry name" value="UDP-Glycosyltransferase/glycogen phosphorylase"/>
    <property type="match status" value="1"/>
</dbReference>
<gene>
    <name evidence="1" type="ordered locus">CA_C3066</name>
</gene>
<dbReference type="HOGENOM" id="CLU_041132_3_1_9"/>
<dbReference type="GeneID" id="44999553"/>
<dbReference type="PATRIC" id="fig|272562.8.peg.3249"/>
<dbReference type="KEGG" id="cac:CA_C3066"/>
<sequence>MKNILYISLVDWFWIKQRPHHMAEILSRCNNVTYFSRMPWKRNSNFVITDKVGSDDIGKTTIIKNENMKIIRKKGIPKERKFKVIKKINVKLFKNYLLKLDKENNYDVIIITHPSQLHIIPNNFFINKEIVYDCMDDYKCWTGCDKDKIVKSEKYIIEVSDIIVVSSEKLYKNILEYDNKLKSKTVVINNGVDIDNFSVSKLKKINEINIFKDNNKKKVGYVGTISNWFDFELLKNTAEKHQELDFYIIGPIEEGINIDGFKEIKNVIFTGSQPYYSVPNILNKLDIAVMLFKKNDLIEAVNPVKIYEYLAMGKAVVALRYKETEKFGDLIYTYESKEEFENILSLAINDNGNYVDKRIEFARDNSWQARVEKLNELIYKRIGRK</sequence>
<protein>
    <submittedName>
        <fullName evidence="1">Glycosyltransferase</fullName>
    </submittedName>
</protein>
<dbReference type="eggNOG" id="COG0438">
    <property type="taxonomic scope" value="Bacteria"/>
</dbReference>
<proteinExistence type="predicted"/>
<evidence type="ECO:0000313" key="2">
    <source>
        <dbReference type="Proteomes" id="UP000000814"/>
    </source>
</evidence>
<dbReference type="Gene3D" id="3.40.50.2000">
    <property type="entry name" value="Glycogen Phosphorylase B"/>
    <property type="match status" value="2"/>
</dbReference>
<dbReference type="Pfam" id="PF13692">
    <property type="entry name" value="Glyco_trans_1_4"/>
    <property type="match status" value="1"/>
</dbReference>
<dbReference type="CAZy" id="GT4">
    <property type="family name" value="Glycosyltransferase Family 4"/>
</dbReference>